<dbReference type="GO" id="GO:0016740">
    <property type="term" value="F:transferase activity"/>
    <property type="evidence" value="ECO:0007669"/>
    <property type="project" value="UniProtKB-KW"/>
</dbReference>
<dbReference type="InterPro" id="IPR040632">
    <property type="entry name" value="Sulfotransfer_4"/>
</dbReference>
<evidence type="ECO:0000313" key="1">
    <source>
        <dbReference type="EMBL" id="GES26265.1"/>
    </source>
</evidence>
<reference evidence="1 2" key="1">
    <citation type="submission" date="2019-10" db="EMBL/GenBank/DDBJ databases">
        <title>Whole genome shotgun sequence of Acrocarpospora pleiomorpha NBRC 16267.</title>
        <authorList>
            <person name="Ichikawa N."/>
            <person name="Kimura A."/>
            <person name="Kitahashi Y."/>
            <person name="Komaki H."/>
            <person name="Oguchi A."/>
        </authorList>
    </citation>
    <scope>NUCLEOTIDE SEQUENCE [LARGE SCALE GENOMIC DNA]</scope>
    <source>
        <strain evidence="1 2">NBRC 16267</strain>
    </source>
</reference>
<keyword evidence="1" id="KW-0808">Transferase</keyword>
<comment type="caution">
    <text evidence="1">The sequence shown here is derived from an EMBL/GenBank/DDBJ whole genome shotgun (WGS) entry which is preliminary data.</text>
</comment>
<dbReference type="OrthoDB" id="285690at2"/>
<dbReference type="SUPFAM" id="SSF52540">
    <property type="entry name" value="P-loop containing nucleoside triphosphate hydrolases"/>
    <property type="match status" value="1"/>
</dbReference>
<keyword evidence="2" id="KW-1185">Reference proteome</keyword>
<protein>
    <submittedName>
        <fullName evidence="1">Sulfotransferase family protein</fullName>
    </submittedName>
</protein>
<dbReference type="InterPro" id="IPR027417">
    <property type="entry name" value="P-loop_NTPase"/>
</dbReference>
<proteinExistence type="predicted"/>
<dbReference type="RefSeq" id="WP_155351003.1">
    <property type="nucleotide sequence ID" value="NZ_BAAAHM010000004.1"/>
</dbReference>
<dbReference type="PANTHER" id="PTHR36978">
    <property type="entry name" value="P-LOOP CONTAINING NUCLEOTIDE TRIPHOSPHATE HYDROLASE"/>
    <property type="match status" value="1"/>
</dbReference>
<dbReference type="PANTHER" id="PTHR36978:SF4">
    <property type="entry name" value="P-LOOP CONTAINING NUCLEOSIDE TRIPHOSPHATE HYDROLASE PROTEIN"/>
    <property type="match status" value="1"/>
</dbReference>
<gene>
    <name evidence="1" type="ORF">Aple_091640</name>
</gene>
<dbReference type="EMBL" id="BLAF01000082">
    <property type="protein sequence ID" value="GES26265.1"/>
    <property type="molecule type" value="Genomic_DNA"/>
</dbReference>
<dbReference type="AlphaFoldDB" id="A0A5M3XYQ8"/>
<evidence type="ECO:0000313" key="2">
    <source>
        <dbReference type="Proteomes" id="UP000377595"/>
    </source>
</evidence>
<dbReference type="Gene3D" id="3.40.50.300">
    <property type="entry name" value="P-loop containing nucleotide triphosphate hydrolases"/>
    <property type="match status" value="1"/>
</dbReference>
<dbReference type="Pfam" id="PF17784">
    <property type="entry name" value="Sulfotransfer_4"/>
    <property type="match status" value="1"/>
</dbReference>
<dbReference type="Proteomes" id="UP000377595">
    <property type="component" value="Unassembled WGS sequence"/>
</dbReference>
<sequence length="235" mass="26380">MLTVIGAGFPRTGTSSMKAALERLGFGPCHHMFDVGSNPDRARRWAPLAYGDAVPEWDHVFEGFRSAVDWPASFFWRELAARYPEAKVVLTVRDPYAWFASMQTLIANGPARLQAEKLAPEMAGLVESMKITRPLLERMKREGLGSDRPFGEVPDEKDTIAAFERHTATVKESLPPERLLVFDVREGWEPLCRFLGVDVPAGEPFPRLNDSKVMQQSIDRLMQGENIGLPFHPTD</sequence>
<name>A0A5M3XYQ8_9ACTN</name>
<accession>A0A5M3XYQ8</accession>
<organism evidence="1 2">
    <name type="scientific">Acrocarpospora pleiomorpha</name>
    <dbReference type="NCBI Taxonomy" id="90975"/>
    <lineage>
        <taxon>Bacteria</taxon>
        <taxon>Bacillati</taxon>
        <taxon>Actinomycetota</taxon>
        <taxon>Actinomycetes</taxon>
        <taxon>Streptosporangiales</taxon>
        <taxon>Streptosporangiaceae</taxon>
        <taxon>Acrocarpospora</taxon>
    </lineage>
</organism>